<gene>
    <name evidence="2" type="ORF">G7Z17_g4769</name>
</gene>
<comment type="caution">
    <text evidence="2">The sequence shown here is derived from an EMBL/GenBank/DDBJ whole genome shotgun (WGS) entry which is preliminary data.</text>
</comment>
<protein>
    <submittedName>
        <fullName evidence="2">Uncharacterized protein</fullName>
    </submittedName>
</protein>
<evidence type="ECO:0000256" key="1">
    <source>
        <dbReference type="SAM" id="MobiDB-lite"/>
    </source>
</evidence>
<feature type="compositionally biased region" description="Polar residues" evidence="1">
    <location>
        <begin position="70"/>
        <end position="81"/>
    </location>
</feature>
<sequence>MASPPEPAGFFIRLIDRLRISGNRGAHVEPQLRRGELPMFTWEDFTPRVRAGSSVPAVESSLPRAEPSSGRRSSVSTQETVTAPIPIPARSSRRGSMLSPGLEHILEEEFVPGGPPNVGLRSEAFPITPPAVVEAPSEQPVSIHLNYLRGSRDLVIPGDDRFPDRNTRIINGHWIQGAGGFKAMKVGGRRFYIPLMLLTPMYPFWSFLTTNEVPALLGQLDPDVFAVLLESVINTGAFSGTEEGLSLPLLFRALSMAANFVMDREVALLSFSIARYIYQRVMYFNPWDAGEADRLGFAYFQYRSEEIYRSWRILTNTPGLSRRLGLNAGDLVDLYVHTQPPPSLANSFGACWARFFRRSGHITLPWVNRGNYLRDNVFLSAGILRDGSASNHSSDLDEHPVLTSQFAQFAHLRAPASRQVPIASGSNPPEIPPLGLPFEDVDDPPPPYSPGTASRRAATREPTAIIGAGGGNEANGAGVEAIHVIPLPAVPANPVVDEIHVTEGDQENIYDAVDD</sequence>
<feature type="region of interest" description="Disordered" evidence="1">
    <location>
        <begin position="53"/>
        <end position="96"/>
    </location>
</feature>
<dbReference type="EMBL" id="JAANBB010000071">
    <property type="protein sequence ID" value="KAF7551824.1"/>
    <property type="molecule type" value="Genomic_DNA"/>
</dbReference>
<evidence type="ECO:0000313" key="2">
    <source>
        <dbReference type="EMBL" id="KAF7551824.1"/>
    </source>
</evidence>
<reference evidence="2" key="1">
    <citation type="submission" date="2020-03" db="EMBL/GenBank/DDBJ databases">
        <title>Draft Genome Sequence of Cylindrodendrum hubeiense.</title>
        <authorList>
            <person name="Buettner E."/>
            <person name="Kellner H."/>
        </authorList>
    </citation>
    <scope>NUCLEOTIDE SEQUENCE</scope>
    <source>
        <strain evidence="2">IHI 201604</strain>
    </source>
</reference>
<dbReference type="Proteomes" id="UP000722485">
    <property type="component" value="Unassembled WGS sequence"/>
</dbReference>
<proteinExistence type="predicted"/>
<accession>A0A9P5H8B5</accession>
<dbReference type="OrthoDB" id="5102559at2759"/>
<keyword evidence="3" id="KW-1185">Reference proteome</keyword>
<evidence type="ECO:0000313" key="3">
    <source>
        <dbReference type="Proteomes" id="UP000722485"/>
    </source>
</evidence>
<organism evidence="2 3">
    <name type="scientific">Cylindrodendrum hubeiense</name>
    <dbReference type="NCBI Taxonomy" id="595255"/>
    <lineage>
        <taxon>Eukaryota</taxon>
        <taxon>Fungi</taxon>
        <taxon>Dikarya</taxon>
        <taxon>Ascomycota</taxon>
        <taxon>Pezizomycotina</taxon>
        <taxon>Sordariomycetes</taxon>
        <taxon>Hypocreomycetidae</taxon>
        <taxon>Hypocreales</taxon>
        <taxon>Nectriaceae</taxon>
        <taxon>Cylindrodendrum</taxon>
    </lineage>
</organism>
<name>A0A9P5H8B5_9HYPO</name>
<dbReference type="AlphaFoldDB" id="A0A9P5H8B5"/>